<dbReference type="KEGG" id="azz:DEW08_06725"/>
<evidence type="ECO:0000256" key="1">
    <source>
        <dbReference type="SAM" id="MobiDB-lite"/>
    </source>
</evidence>
<proteinExistence type="predicted"/>
<sequence>MRRTRPPAAGAARPANRTGRATGGCTVLEDPDKSGADTLVFWRPEMMPALVRLSPEPGPYAGPLPGFDPWWGASRQAILDTGNGFHVALADGPRERRFWIEGKRLPKRGTPLRALIALDRDLDAQVAALRRFRDAVADPAAAPDLTPYQTRMLMRILQALDAHLDGASVRQTAEALFGAARVKDDWYRNAPLRDQVRYLIRRGHHLMDGGYRDLLRRMLL</sequence>
<reference evidence="4" key="1">
    <citation type="submission" date="2018-05" db="EMBL/GenBank/DDBJ databases">
        <title>Azospirillum thermophila sp. nov., a novel isolated from hot spring.</title>
        <authorList>
            <person name="Zhao Z."/>
        </authorList>
    </citation>
    <scope>NUCLEOTIDE SEQUENCE [LARGE SCALE GENOMIC DNA]</scope>
    <source>
        <strain evidence="4">CFH 70021</strain>
    </source>
</reference>
<dbReference type="Pfam" id="PF10074">
    <property type="entry name" value="RovC_DNA-bd"/>
    <property type="match status" value="1"/>
</dbReference>
<organism evidence="3 4">
    <name type="scientific">Azospirillum thermophilum</name>
    <dbReference type="NCBI Taxonomy" id="2202148"/>
    <lineage>
        <taxon>Bacteria</taxon>
        <taxon>Pseudomonadati</taxon>
        <taxon>Pseudomonadota</taxon>
        <taxon>Alphaproteobacteria</taxon>
        <taxon>Rhodospirillales</taxon>
        <taxon>Azospirillaceae</taxon>
        <taxon>Azospirillum</taxon>
    </lineage>
</organism>
<feature type="domain" description="T6SS Transcription factor RovC-like DNA binding" evidence="2">
    <location>
        <begin position="116"/>
        <end position="216"/>
    </location>
</feature>
<evidence type="ECO:0000313" key="4">
    <source>
        <dbReference type="Proteomes" id="UP000245629"/>
    </source>
</evidence>
<gene>
    <name evidence="3" type="ORF">DEW08_06725</name>
</gene>
<accession>A0A2S2CND6</accession>
<feature type="region of interest" description="Disordered" evidence="1">
    <location>
        <begin position="1"/>
        <end position="29"/>
    </location>
</feature>
<name>A0A2S2CND6_9PROT</name>
<evidence type="ECO:0000259" key="2">
    <source>
        <dbReference type="Pfam" id="PF10074"/>
    </source>
</evidence>
<dbReference type="EMBL" id="CP029353">
    <property type="protein sequence ID" value="AWK85986.1"/>
    <property type="molecule type" value="Genomic_DNA"/>
</dbReference>
<keyword evidence="4" id="KW-1185">Reference proteome</keyword>
<evidence type="ECO:0000313" key="3">
    <source>
        <dbReference type="EMBL" id="AWK85986.1"/>
    </source>
</evidence>
<dbReference type="AlphaFoldDB" id="A0A2S2CND6"/>
<dbReference type="Proteomes" id="UP000245629">
    <property type="component" value="Chromosome 2"/>
</dbReference>
<protein>
    <recommendedName>
        <fullName evidence="2">T6SS Transcription factor RovC-like DNA binding domain-containing protein</fullName>
    </recommendedName>
</protein>
<feature type="compositionally biased region" description="Low complexity" evidence="1">
    <location>
        <begin position="1"/>
        <end position="24"/>
    </location>
</feature>
<dbReference type="InterPro" id="IPR018754">
    <property type="entry name" value="RovC-like_DNA-bd"/>
</dbReference>
<dbReference type="OrthoDB" id="7261891at2"/>